<keyword evidence="4" id="KW-1185">Reference proteome</keyword>
<keyword evidence="1" id="KW-0802">TPR repeat</keyword>
<dbReference type="EMBL" id="QFFG01000001">
    <property type="protein sequence ID" value="PWG06404.1"/>
    <property type="molecule type" value="Genomic_DNA"/>
</dbReference>
<sequence length="289" mass="34284">MKKTMRITILALILISNIGFSQNDLTELKFDTKYFNAVDKWVAFPKKDTDSTYAYGFIYLDNQAGFTLNYETRFQIKDQELINIKRDSTVGFMKYRLEPNTSLVSVLTENQISDLNLPKEPEWLSIYKEGSDQVDYLKQEGYHYNHVGACEQALKPLLKAYEIEPHFDGLEFELVYAYNHLGQFENAIPILEKAIENNPKNYYFFRELGYSYLGLDKMENAEKTYRKGIKMSDNDFEKSEMSVNMAQAYFKLKNKKKFDEWAELTRKYSTKDKRYLQYIDQFEQNWNKK</sequence>
<evidence type="ECO:0000256" key="1">
    <source>
        <dbReference type="PROSITE-ProRule" id="PRU00339"/>
    </source>
</evidence>
<gene>
    <name evidence="3" type="ORF">DIS07_00810</name>
</gene>
<evidence type="ECO:0000313" key="4">
    <source>
        <dbReference type="Proteomes" id="UP000245670"/>
    </source>
</evidence>
<feature type="signal peptide" evidence="2">
    <location>
        <begin position="1"/>
        <end position="21"/>
    </location>
</feature>
<dbReference type="PROSITE" id="PS50005">
    <property type="entry name" value="TPR"/>
    <property type="match status" value="2"/>
</dbReference>
<evidence type="ECO:0000256" key="2">
    <source>
        <dbReference type="SAM" id="SignalP"/>
    </source>
</evidence>
<dbReference type="Pfam" id="PF13181">
    <property type="entry name" value="TPR_8"/>
    <property type="match status" value="2"/>
</dbReference>
<dbReference type="SUPFAM" id="SSF48452">
    <property type="entry name" value="TPR-like"/>
    <property type="match status" value="1"/>
</dbReference>
<dbReference type="Proteomes" id="UP000245670">
    <property type="component" value="Unassembled WGS sequence"/>
</dbReference>
<proteinExistence type="predicted"/>
<name>A0A2U2JDL4_9FLAO</name>
<dbReference type="OrthoDB" id="672063at2"/>
<dbReference type="InterPro" id="IPR019734">
    <property type="entry name" value="TPR_rpt"/>
</dbReference>
<reference evidence="3 4" key="1">
    <citation type="submission" date="2018-05" db="EMBL/GenBank/DDBJ databases">
        <title>Polaribacter aquimarinus sp. nov., isolated from sediment in a sediment of sea.</title>
        <authorList>
            <person name="Lu D."/>
        </authorList>
    </citation>
    <scope>NUCLEOTIDE SEQUENCE [LARGE SCALE GENOMIC DNA]</scope>
    <source>
        <strain evidence="3 4">ZY113</strain>
    </source>
</reference>
<comment type="caution">
    <text evidence="3">The sequence shown here is derived from an EMBL/GenBank/DDBJ whole genome shotgun (WGS) entry which is preliminary data.</text>
</comment>
<keyword evidence="2" id="KW-0732">Signal</keyword>
<accession>A0A2U2JDL4</accession>
<feature type="repeat" description="TPR" evidence="1">
    <location>
        <begin position="168"/>
        <end position="201"/>
    </location>
</feature>
<dbReference type="SMART" id="SM00028">
    <property type="entry name" value="TPR"/>
    <property type="match status" value="3"/>
</dbReference>
<dbReference type="AlphaFoldDB" id="A0A2U2JDL4"/>
<dbReference type="Gene3D" id="1.25.40.10">
    <property type="entry name" value="Tetratricopeptide repeat domain"/>
    <property type="match status" value="1"/>
</dbReference>
<protein>
    <submittedName>
        <fullName evidence="3">Uncharacterized protein</fullName>
    </submittedName>
</protein>
<feature type="repeat" description="TPR" evidence="1">
    <location>
        <begin position="202"/>
        <end position="235"/>
    </location>
</feature>
<feature type="chain" id="PRO_5015724375" evidence="2">
    <location>
        <begin position="22"/>
        <end position="289"/>
    </location>
</feature>
<dbReference type="InterPro" id="IPR011990">
    <property type="entry name" value="TPR-like_helical_dom_sf"/>
</dbReference>
<organism evidence="3 4">
    <name type="scientific">Polaribacter aquimarinus</name>
    <dbReference type="NCBI Taxonomy" id="2100726"/>
    <lineage>
        <taxon>Bacteria</taxon>
        <taxon>Pseudomonadati</taxon>
        <taxon>Bacteroidota</taxon>
        <taxon>Flavobacteriia</taxon>
        <taxon>Flavobacteriales</taxon>
        <taxon>Flavobacteriaceae</taxon>
    </lineage>
</organism>
<evidence type="ECO:0000313" key="3">
    <source>
        <dbReference type="EMBL" id="PWG06404.1"/>
    </source>
</evidence>